<proteinExistence type="predicted"/>
<dbReference type="Pfam" id="PF01852">
    <property type="entry name" value="START"/>
    <property type="match status" value="1"/>
</dbReference>
<reference evidence="6 7" key="1">
    <citation type="submission" date="2023-03" db="EMBL/GenBank/DDBJ databases">
        <title>High-quality genome of Scylla paramamosain provides insights in environmental adaptation.</title>
        <authorList>
            <person name="Zhang L."/>
        </authorList>
    </citation>
    <scope>NUCLEOTIDE SEQUENCE [LARGE SCALE GENOMIC DNA]</scope>
    <source>
        <strain evidence="6">LZ_2023a</strain>
        <tissue evidence="6">Muscle</tissue>
    </source>
</reference>
<feature type="compositionally biased region" description="Basic and acidic residues" evidence="3">
    <location>
        <begin position="752"/>
        <end position="761"/>
    </location>
</feature>
<feature type="compositionally biased region" description="Basic residues" evidence="3">
    <location>
        <begin position="84"/>
        <end position="96"/>
    </location>
</feature>
<dbReference type="InterPro" id="IPR000198">
    <property type="entry name" value="RhoGAP_dom"/>
</dbReference>
<feature type="region of interest" description="Disordered" evidence="3">
    <location>
        <begin position="1"/>
        <end position="23"/>
    </location>
</feature>
<dbReference type="GO" id="GO:0008289">
    <property type="term" value="F:lipid binding"/>
    <property type="evidence" value="ECO:0007669"/>
    <property type="project" value="InterPro"/>
</dbReference>
<feature type="compositionally biased region" description="Polar residues" evidence="3">
    <location>
        <begin position="925"/>
        <end position="937"/>
    </location>
</feature>
<feature type="compositionally biased region" description="Basic residues" evidence="3">
    <location>
        <begin position="1401"/>
        <end position="1410"/>
    </location>
</feature>
<protein>
    <recommendedName>
        <fullName evidence="8">Rho GTPase-activating protein 7</fullName>
    </recommendedName>
</protein>
<dbReference type="GO" id="GO:0035023">
    <property type="term" value="P:regulation of Rho protein signal transduction"/>
    <property type="evidence" value="ECO:0007669"/>
    <property type="project" value="TreeGrafter"/>
</dbReference>
<feature type="compositionally biased region" description="Pro residues" evidence="3">
    <location>
        <begin position="355"/>
        <end position="367"/>
    </location>
</feature>
<dbReference type="Proteomes" id="UP001487740">
    <property type="component" value="Unassembled WGS sequence"/>
</dbReference>
<feature type="region of interest" description="Disordered" evidence="3">
    <location>
        <begin position="143"/>
        <end position="228"/>
    </location>
</feature>
<keyword evidence="7" id="KW-1185">Reference proteome</keyword>
<feature type="region of interest" description="Disordered" evidence="3">
    <location>
        <begin position="421"/>
        <end position="489"/>
    </location>
</feature>
<feature type="compositionally biased region" description="Low complexity" evidence="3">
    <location>
        <begin position="602"/>
        <end position="614"/>
    </location>
</feature>
<evidence type="ECO:0000259" key="4">
    <source>
        <dbReference type="PROSITE" id="PS50238"/>
    </source>
</evidence>
<feature type="region of interest" description="Disordered" evidence="3">
    <location>
        <begin position="521"/>
        <end position="571"/>
    </location>
</feature>
<feature type="compositionally biased region" description="Polar residues" evidence="3">
    <location>
        <begin position="1546"/>
        <end position="1557"/>
    </location>
</feature>
<dbReference type="SUPFAM" id="SSF47769">
    <property type="entry name" value="SAM/Pointed domain"/>
    <property type="match status" value="1"/>
</dbReference>
<evidence type="ECO:0000256" key="2">
    <source>
        <dbReference type="ARBA" id="ARBA00022553"/>
    </source>
</evidence>
<evidence type="ECO:0008006" key="8">
    <source>
        <dbReference type="Google" id="ProtNLM"/>
    </source>
</evidence>
<feature type="compositionally biased region" description="Low complexity" evidence="3">
    <location>
        <begin position="1449"/>
        <end position="1458"/>
    </location>
</feature>
<dbReference type="GO" id="GO:0005096">
    <property type="term" value="F:GTPase activator activity"/>
    <property type="evidence" value="ECO:0007669"/>
    <property type="project" value="UniProtKB-KW"/>
</dbReference>
<sequence length="2114" mass="230998">MSTTTTSLTSTPPSSTPHDPYTEIELYLRRAQEEISAVFGDAEVTPVTRPHPRPSPRPPPPERAGTPPKSRLTRRQSCAPPAPPRRRTPSLRKPRRASAPSLPHAHDGAAPPRLPRADPHLQEWSRGLLRDFQRLVDQELRALGGAASETTNGTLDASTPDGGAEEEKSESESGDEEAWGRDESLTGRPVRRAAAQDMGATQSNERGPPWVGDAKTYTLPRTGGRRSVSVSGAAHVVYRTSTGHPDAPDPGCRLLRVNPRLSRSHSLDEVCPLSPWAIHHLALIDAAHAAKTPTSTHTSSNKASEPTAMKVTMLEAPPSAPVSRAVRSGIARKTGRPEMFNEQWRPPTNGWQEPPASPTGPPPPSPAIPIFTSGVSAFTPEDLRKGVCESWAWADQDDACSLTDRPCDSVECAHCRAKVGNKLPAPPRLEVEPYHPDDSLSDDPTQENEERHRQERRSEPALAGTTAPEPVDSRRHTLPVPRTGGVSRLTVPPPVFCASSWETLPPADELEVELEEKTITEALSLPPVPSAPPAPNSPTSSHSLNSSLSSLSHISVHRDHSECDSWPSSPAADPVRCTELPFLPGFTPSPVPPVLPSPLASPNCAAARASRPAAVPEPPPPITGTLHVEPPSPQGTAGDIVFSVTIPPTPPSPKDTAHMGVSNNSSGAGHARDAPDDVPDAPRTLVAEHPAVNGLDGTPAPVEESRKPTPRRPAAPTRQRSFSLDESRAASRPRPRTQNTQIQTIPAEPIDDFLRAVESRIPRNSLPISPPPPIPLVSPPSTPASTPSTQDGPSPPTVVLDAFTQTSPAPSPPSASRASSDAFLSECGCDDHTSLEPCPSSLALTVSEDDYDEDDDEDDDDDWSADESVSSSSPPHTPASLPHDDSSLSLSESLDTLGLNGESGIGTVSTRPSDSPRPIPALDLSGSNLSSEDTGLENSFERQIRRYIPAPSSGARTSGEVYRRRRPRPRAPEQWVRRENQTTQTDPEPPATARSPQDDVREYGEHLARGRGREVRVVRHTHSEPRLDTSLTPLAGLLRDVCSEAALPPLPSHSPRPSLTPSVPILPTLTEDKPPIAPNTRICRPRHLSLSSSPHHHHSTARSAPTLETRWLPPAALTPATTPSEDSSGEAPMLSTRAQSSKELAELEALEACKWLRAAGFPQYAQMYEELQFPLDLVSVERDHSFLERDSLQALFRRLTALNRCARIRLDSARKSKAEESDDDEDLVAISDNWLFQRQSRRWSRLDQERSPRSGGGGESQGLEVPDEALLSQFKRSGSERLKDGAKAFLRRMESLKNKKKKRHRDGVVIISSPKLVDEAGMRERVGHLGCVDLPTEASPMLTSHSTTTTSPTSTPAAAASTTITTIPATATTTITTTTTTRELMGEDSSDHSQGSTPLSRARRRRRLPRRGAGGTEAGGGSGAHSDSEYSPQTWRHHYLTDANSNTMASPAPASSSPKHQRGSRGSGSRSGQVRHTGSLNYGKESQSAREHFLASIRGGVDKASGEDQASPPPSPSEDRHSVYDNVPLIICNKVYHDYQPEGLDSETSVPEGSGSSESRDSPLPSTHDDEDNDDSTSRGRATVERWHSFNRRSYQPVARQLGTQINGFSSGQMLHLRKRALLRLTALMERYCPSNRSGWNWELPKFMRKTKTPDYKERQVFGVPLQVVAQRTGQPLPPGIQAALQYLRATSLDQVGIFRKPGVRSRIQKLRELHEEREDVIYSSFSTCDIADMVKTYFRELPEVLLTNKLSEMFIAIFQYLPNEHRLEALQCAVLMLPDENREVLMALLTFLADVAANAPLNQMTASNLAVCLAPSLFHLNVGGSSGSSPLRRRPGSTPEQKDLHENMAAHQCLSLMILQVSQLQCVPVEMLSNCRFTYLEQSQPVCLEDLGMGSPGGPRNEGDWNSYMNACITSLFKEARDKSRGWVSMNCNDSEVEVLYRKVGDGHPLRLWRATTEVEAPPAELLNRVIRERHLWDDSLFKWRVVSRLDRQSEVFQYMCNSMPPRPPVDYCVLRHWRSDLARGSCVVVETSVEHVDAPMLVGGVRGIVLASRYLIQPCGSGKSRITHISRVDMRGRTPEWYNKIYGHVTATHLKHIRQSFQHHASGPESKV</sequence>
<feature type="region of interest" description="Disordered" evidence="3">
    <location>
        <begin position="1245"/>
        <end position="1266"/>
    </location>
</feature>
<feature type="region of interest" description="Disordered" evidence="3">
    <location>
        <begin position="602"/>
        <end position="1000"/>
    </location>
</feature>
<dbReference type="InterPro" id="IPR023393">
    <property type="entry name" value="START-like_dom_sf"/>
</dbReference>
<feature type="compositionally biased region" description="Low complexity" evidence="3">
    <location>
        <begin position="537"/>
        <end position="554"/>
    </location>
</feature>
<feature type="compositionally biased region" description="Pro residues" evidence="3">
    <location>
        <begin position="526"/>
        <end position="536"/>
    </location>
</feature>
<feature type="region of interest" description="Disordered" evidence="3">
    <location>
        <begin position="1089"/>
        <end position="1140"/>
    </location>
</feature>
<dbReference type="InterPro" id="IPR002913">
    <property type="entry name" value="START_lipid-bd_dom"/>
</dbReference>
<dbReference type="PROSITE" id="PS50238">
    <property type="entry name" value="RHOGAP"/>
    <property type="match status" value="1"/>
</dbReference>
<feature type="compositionally biased region" description="Pro residues" evidence="3">
    <location>
        <begin position="768"/>
        <end position="782"/>
    </location>
</feature>
<feature type="region of interest" description="Disordered" evidence="3">
    <location>
        <begin position="331"/>
        <end position="371"/>
    </location>
</feature>
<dbReference type="CDD" id="cd08869">
    <property type="entry name" value="START_RhoGAP"/>
    <property type="match status" value="1"/>
</dbReference>
<evidence type="ECO:0000313" key="7">
    <source>
        <dbReference type="Proteomes" id="UP001487740"/>
    </source>
</evidence>
<evidence type="ECO:0000256" key="3">
    <source>
        <dbReference type="SAM" id="MobiDB-lite"/>
    </source>
</evidence>
<feature type="compositionally biased region" description="Basic and acidic residues" evidence="3">
    <location>
        <begin position="429"/>
        <end position="438"/>
    </location>
</feature>
<dbReference type="GO" id="GO:0007165">
    <property type="term" value="P:signal transduction"/>
    <property type="evidence" value="ECO:0007669"/>
    <property type="project" value="InterPro"/>
</dbReference>
<evidence type="ECO:0000259" key="5">
    <source>
        <dbReference type="PROSITE" id="PS50848"/>
    </source>
</evidence>
<feature type="compositionally biased region" description="Acidic residues" evidence="3">
    <location>
        <begin position="163"/>
        <end position="177"/>
    </location>
</feature>
<dbReference type="PANTHER" id="PTHR12659">
    <property type="entry name" value="RHO-TYPE GTPASE ACTIVATING PROTEIN"/>
    <property type="match status" value="1"/>
</dbReference>
<keyword evidence="1" id="KW-0343">GTPase activation</keyword>
<dbReference type="SMART" id="SM00234">
    <property type="entry name" value="START"/>
    <property type="match status" value="1"/>
</dbReference>
<dbReference type="FunFam" id="3.30.530.20:FF:000009">
    <property type="entry name" value="StAR related lipid transfer domain containing 13"/>
    <property type="match status" value="1"/>
</dbReference>
<feature type="compositionally biased region" description="Low complexity" evidence="3">
    <location>
        <begin position="887"/>
        <end position="899"/>
    </location>
</feature>
<dbReference type="SUPFAM" id="SSF55961">
    <property type="entry name" value="Bet v1-like"/>
    <property type="match status" value="1"/>
</dbReference>
<feature type="region of interest" description="Disordered" evidence="3">
    <location>
        <begin position="1541"/>
        <end position="1584"/>
    </location>
</feature>
<dbReference type="GO" id="GO:0030036">
    <property type="term" value="P:actin cytoskeleton organization"/>
    <property type="evidence" value="ECO:0007669"/>
    <property type="project" value="TreeGrafter"/>
</dbReference>
<comment type="caution">
    <text evidence="6">The sequence shown here is derived from an EMBL/GenBank/DDBJ whole genome shotgun (WGS) entry which is preliminary data.</text>
</comment>
<feature type="compositionally biased region" description="Basic and acidic residues" evidence="3">
    <location>
        <begin position="448"/>
        <end position="459"/>
    </location>
</feature>
<name>A0AAW0UXT2_SCYPA</name>
<feature type="compositionally biased region" description="Gly residues" evidence="3">
    <location>
        <begin position="1412"/>
        <end position="1423"/>
    </location>
</feature>
<feature type="compositionally biased region" description="Pro residues" evidence="3">
    <location>
        <begin position="53"/>
        <end position="62"/>
    </location>
</feature>
<feature type="domain" description="START" evidence="5">
    <location>
        <begin position="1913"/>
        <end position="2084"/>
    </location>
</feature>
<feature type="compositionally biased region" description="Low complexity" evidence="3">
    <location>
        <begin position="1101"/>
        <end position="1123"/>
    </location>
</feature>
<feature type="region of interest" description="Disordered" evidence="3">
    <location>
        <begin position="1444"/>
        <end position="1522"/>
    </location>
</feature>
<gene>
    <name evidence="6" type="ORF">O3P69_001488</name>
</gene>
<dbReference type="Pfam" id="PF00620">
    <property type="entry name" value="RhoGAP"/>
    <property type="match status" value="1"/>
</dbReference>
<evidence type="ECO:0000256" key="1">
    <source>
        <dbReference type="ARBA" id="ARBA00022468"/>
    </source>
</evidence>
<feature type="domain" description="Rho-GAP" evidence="4">
    <location>
        <begin position="1664"/>
        <end position="1866"/>
    </location>
</feature>
<dbReference type="PANTHER" id="PTHR12659:SF7">
    <property type="entry name" value="CROSSVEINLESS C, ISOFORM C"/>
    <property type="match status" value="1"/>
</dbReference>
<feature type="compositionally biased region" description="Polar residues" evidence="3">
    <location>
        <begin position="1474"/>
        <end position="1486"/>
    </location>
</feature>
<feature type="compositionally biased region" description="Low complexity" evidence="3">
    <location>
        <begin position="1"/>
        <end position="17"/>
    </location>
</feature>
<evidence type="ECO:0000313" key="6">
    <source>
        <dbReference type="EMBL" id="KAK8404914.1"/>
    </source>
</evidence>
<organism evidence="6 7">
    <name type="scientific">Scylla paramamosain</name>
    <name type="common">Mud crab</name>
    <dbReference type="NCBI Taxonomy" id="85552"/>
    <lineage>
        <taxon>Eukaryota</taxon>
        <taxon>Metazoa</taxon>
        <taxon>Ecdysozoa</taxon>
        <taxon>Arthropoda</taxon>
        <taxon>Crustacea</taxon>
        <taxon>Multicrustacea</taxon>
        <taxon>Malacostraca</taxon>
        <taxon>Eumalacostraca</taxon>
        <taxon>Eucarida</taxon>
        <taxon>Decapoda</taxon>
        <taxon>Pleocyemata</taxon>
        <taxon>Brachyura</taxon>
        <taxon>Eubrachyura</taxon>
        <taxon>Portunoidea</taxon>
        <taxon>Portunidae</taxon>
        <taxon>Portuninae</taxon>
        <taxon>Scylla</taxon>
    </lineage>
</organism>
<feature type="compositionally biased region" description="Acidic residues" evidence="3">
    <location>
        <begin position="847"/>
        <end position="865"/>
    </location>
</feature>
<dbReference type="InterPro" id="IPR013761">
    <property type="entry name" value="SAM/pointed_sf"/>
</dbReference>
<keyword evidence="2" id="KW-0597">Phosphoprotein</keyword>
<dbReference type="CDD" id="cd09538">
    <property type="entry name" value="SAM_DLC1_2-like"/>
    <property type="match status" value="1"/>
</dbReference>
<feature type="compositionally biased region" description="Polar residues" evidence="3">
    <location>
        <begin position="148"/>
        <end position="157"/>
    </location>
</feature>
<dbReference type="Gene3D" id="1.10.287.2070">
    <property type="match status" value="1"/>
</dbReference>
<dbReference type="SMART" id="SM00324">
    <property type="entry name" value="RhoGAP"/>
    <property type="match status" value="1"/>
</dbReference>
<dbReference type="EMBL" id="JARAKH010000003">
    <property type="protein sequence ID" value="KAK8404914.1"/>
    <property type="molecule type" value="Genomic_DNA"/>
</dbReference>
<dbReference type="Gene3D" id="3.30.530.20">
    <property type="match status" value="1"/>
</dbReference>
<dbReference type="Gene3D" id="1.10.555.10">
    <property type="entry name" value="Rho GTPase activation protein"/>
    <property type="match status" value="1"/>
</dbReference>
<dbReference type="SUPFAM" id="SSF48350">
    <property type="entry name" value="GTPase activation domain, GAP"/>
    <property type="match status" value="1"/>
</dbReference>
<feature type="region of interest" description="Disordered" evidence="3">
    <location>
        <begin position="37"/>
        <end position="122"/>
    </location>
</feature>
<feature type="compositionally biased region" description="Low complexity" evidence="3">
    <location>
        <begin position="1347"/>
        <end position="1381"/>
    </location>
</feature>
<accession>A0AAW0UXT2</accession>
<feature type="region of interest" description="Disordered" evidence="3">
    <location>
        <begin position="1338"/>
        <end position="1432"/>
    </location>
</feature>
<dbReference type="PROSITE" id="PS50848">
    <property type="entry name" value="START"/>
    <property type="match status" value="1"/>
</dbReference>
<dbReference type="InterPro" id="IPR008936">
    <property type="entry name" value="Rho_GTPase_activation_prot"/>
</dbReference>